<organism evidence="1 2">
    <name type="scientific">Ricinus communis</name>
    <name type="common">Castor bean</name>
    <dbReference type="NCBI Taxonomy" id="3988"/>
    <lineage>
        <taxon>Eukaryota</taxon>
        <taxon>Viridiplantae</taxon>
        <taxon>Streptophyta</taxon>
        <taxon>Embryophyta</taxon>
        <taxon>Tracheophyta</taxon>
        <taxon>Spermatophyta</taxon>
        <taxon>Magnoliopsida</taxon>
        <taxon>eudicotyledons</taxon>
        <taxon>Gunneridae</taxon>
        <taxon>Pentapetalae</taxon>
        <taxon>rosids</taxon>
        <taxon>fabids</taxon>
        <taxon>Malpighiales</taxon>
        <taxon>Euphorbiaceae</taxon>
        <taxon>Acalyphoideae</taxon>
        <taxon>Acalypheae</taxon>
        <taxon>Ricinus</taxon>
    </lineage>
</organism>
<accession>B9SN08</accession>
<evidence type="ECO:0000313" key="1">
    <source>
        <dbReference type="EMBL" id="EEF35002.1"/>
    </source>
</evidence>
<dbReference type="eggNOG" id="KOG0001">
    <property type="taxonomic scope" value="Eukaryota"/>
</dbReference>
<keyword evidence="2" id="KW-1185">Reference proteome</keyword>
<proteinExistence type="predicted"/>
<dbReference type="AlphaFoldDB" id="B9SN08"/>
<protein>
    <submittedName>
        <fullName evidence="1">Uncharacterized protein</fullName>
    </submittedName>
</protein>
<name>B9SN08_RICCO</name>
<gene>
    <name evidence="1" type="ORF">RCOM_0869330</name>
</gene>
<dbReference type="InParanoid" id="B9SN08"/>
<dbReference type="STRING" id="3988.B9SN08"/>
<evidence type="ECO:0000313" key="2">
    <source>
        <dbReference type="Proteomes" id="UP000008311"/>
    </source>
</evidence>
<reference evidence="2" key="1">
    <citation type="journal article" date="2010" name="Nat. Biotechnol.">
        <title>Draft genome sequence of the oilseed species Ricinus communis.</title>
        <authorList>
            <person name="Chan A.P."/>
            <person name="Crabtree J."/>
            <person name="Zhao Q."/>
            <person name="Lorenzi H."/>
            <person name="Orvis J."/>
            <person name="Puiu D."/>
            <person name="Melake-Berhan A."/>
            <person name="Jones K.M."/>
            <person name="Redman J."/>
            <person name="Chen G."/>
            <person name="Cahoon E.B."/>
            <person name="Gedil M."/>
            <person name="Stanke M."/>
            <person name="Haas B.J."/>
            <person name="Wortman J.R."/>
            <person name="Fraser-Liggett C.M."/>
            <person name="Ravel J."/>
            <person name="Rabinowicz P.D."/>
        </authorList>
    </citation>
    <scope>NUCLEOTIDE SEQUENCE [LARGE SCALE GENOMIC DNA]</scope>
    <source>
        <strain evidence="2">cv. Hale</strain>
    </source>
</reference>
<dbReference type="Proteomes" id="UP000008311">
    <property type="component" value="Unassembled WGS sequence"/>
</dbReference>
<dbReference type="EMBL" id="EQ974040">
    <property type="protein sequence ID" value="EEF35002.1"/>
    <property type="molecule type" value="Genomic_DNA"/>
</dbReference>
<sequence>MSVVDVALSPIHKESKKFHGYCNNSRQGTTVLEDSSILIYLSVAGSLIPMRVLESDSIASVKRRIQTCKKQKYQQQMSNGDTEDFV</sequence>